<sequence>MQRSTGQTAEEGHSHELQSAMGMLRDPGPLSTIVRKELQSWTSVGLESVEEELKQLDPTYSGIVHQSQLLLAFLRQEAPLLLSTMRLLLKTFADPTNPEQVHYRQLLDLIAGAVKTEGQKVNIETHCSRTSDDQVLSAAVTPTEITDIARTIIKNGEGTQSVYQQVTKDYQTNDEQVYAKSKNVRPQIQRFSKSTGSERQGEMQLPTYGETWLQRFQRMEKGLHMCDYKNTGYLEKDEAKRLIHNYNLIFNLNLSPLKISEGLHTFQSEGVVNLDSLLHYLKEL</sequence>
<dbReference type="InterPro" id="IPR048316">
    <property type="entry name" value="DUF5580_N"/>
</dbReference>
<keyword evidence="4" id="KW-1185">Reference proteome</keyword>
<protein>
    <recommendedName>
        <fullName evidence="5">EF-hand domain-containing protein</fullName>
    </recommendedName>
</protein>
<evidence type="ECO:0000313" key="3">
    <source>
        <dbReference type="Ensembl" id="ENSLOCP00000006822.1"/>
    </source>
</evidence>
<name>W5MEL3_LEPOC</name>
<reference evidence="3" key="2">
    <citation type="submission" date="2025-08" db="UniProtKB">
        <authorList>
            <consortium name="Ensembl"/>
        </authorList>
    </citation>
    <scope>IDENTIFICATION</scope>
</reference>
<dbReference type="SUPFAM" id="SSF47473">
    <property type="entry name" value="EF-hand"/>
    <property type="match status" value="1"/>
</dbReference>
<dbReference type="AlphaFoldDB" id="W5MEL3"/>
<dbReference type="eggNOG" id="ENOG502RIAR">
    <property type="taxonomic scope" value="Eukaryota"/>
</dbReference>
<dbReference type="HOGENOM" id="CLU_979893_0_0_1"/>
<evidence type="ECO:0000313" key="4">
    <source>
        <dbReference type="Proteomes" id="UP000018468"/>
    </source>
</evidence>
<dbReference type="EMBL" id="AHAT01015921">
    <property type="status" value="NOT_ANNOTATED_CDS"/>
    <property type="molecule type" value="Genomic_DNA"/>
</dbReference>
<dbReference type="Pfam" id="PF20743">
    <property type="entry name" value="DUF5580_C"/>
    <property type="match status" value="1"/>
</dbReference>
<dbReference type="InterPro" id="IPR011992">
    <property type="entry name" value="EF-hand-dom_pair"/>
</dbReference>
<proteinExistence type="predicted"/>
<evidence type="ECO:0000259" key="1">
    <source>
        <dbReference type="Pfam" id="PF17743"/>
    </source>
</evidence>
<dbReference type="InterPro" id="IPR040774">
    <property type="entry name" value="DUF5580"/>
</dbReference>
<feature type="domain" description="DUF5580" evidence="2">
    <location>
        <begin position="210"/>
        <end position="284"/>
    </location>
</feature>
<dbReference type="OMA" id="FRSGENT"/>
<dbReference type="Pfam" id="PF17743">
    <property type="entry name" value="DUF5580"/>
    <property type="match status" value="1"/>
</dbReference>
<evidence type="ECO:0000259" key="2">
    <source>
        <dbReference type="Pfam" id="PF20743"/>
    </source>
</evidence>
<reference evidence="3" key="3">
    <citation type="submission" date="2025-09" db="UniProtKB">
        <authorList>
            <consortium name="Ensembl"/>
        </authorList>
    </citation>
    <scope>IDENTIFICATION</scope>
</reference>
<organism evidence="3 4">
    <name type="scientific">Lepisosteus oculatus</name>
    <name type="common">Spotted gar</name>
    <dbReference type="NCBI Taxonomy" id="7918"/>
    <lineage>
        <taxon>Eukaryota</taxon>
        <taxon>Metazoa</taxon>
        <taxon>Chordata</taxon>
        <taxon>Craniata</taxon>
        <taxon>Vertebrata</taxon>
        <taxon>Euteleostomi</taxon>
        <taxon>Actinopterygii</taxon>
        <taxon>Neopterygii</taxon>
        <taxon>Holostei</taxon>
        <taxon>Semionotiformes</taxon>
        <taxon>Lepisosteidae</taxon>
        <taxon>Lepisosteus</taxon>
    </lineage>
</organism>
<dbReference type="Proteomes" id="UP000018468">
    <property type="component" value="Linkage group LG10"/>
</dbReference>
<feature type="domain" description="DUF5580" evidence="1">
    <location>
        <begin position="30"/>
        <end position="116"/>
    </location>
</feature>
<dbReference type="PANTHER" id="PTHR34830:SF1">
    <property type="entry name" value="GENE 12695-RELATED"/>
    <property type="match status" value="1"/>
</dbReference>
<dbReference type="InParanoid" id="W5MEL3"/>
<dbReference type="PANTHER" id="PTHR34830">
    <property type="entry name" value="SIMILAR TO HYPOTHETICAL PROTEIN MGC34837"/>
    <property type="match status" value="1"/>
</dbReference>
<reference evidence="4" key="1">
    <citation type="submission" date="2011-12" db="EMBL/GenBank/DDBJ databases">
        <title>The Draft Genome of Lepisosteus oculatus.</title>
        <authorList>
            <consortium name="The Broad Institute Genome Assembly &amp; Analysis Group"/>
            <consortium name="Computational R&amp;D Group"/>
            <consortium name="and Sequencing Platform"/>
            <person name="Di Palma F."/>
            <person name="Alfoldi J."/>
            <person name="Johnson J."/>
            <person name="Berlin A."/>
            <person name="Gnerre S."/>
            <person name="Jaffe D."/>
            <person name="MacCallum I."/>
            <person name="Young S."/>
            <person name="Walker B.J."/>
            <person name="Lander E.S."/>
            <person name="Lindblad-Toh K."/>
        </authorList>
    </citation>
    <scope>NUCLEOTIDE SEQUENCE [LARGE SCALE GENOMIC DNA]</scope>
</reference>
<evidence type="ECO:0008006" key="5">
    <source>
        <dbReference type="Google" id="ProtNLM"/>
    </source>
</evidence>
<dbReference type="STRING" id="7918.ENSLOCP00000006822"/>
<dbReference type="InterPro" id="IPR049247">
    <property type="entry name" value="DUF5580_C"/>
</dbReference>
<accession>W5MEL3</accession>
<dbReference type="Ensembl" id="ENSLOCT00000006830.1">
    <property type="protein sequence ID" value="ENSLOCP00000006822.1"/>
    <property type="gene ID" value="ENSLOCG00000005652.1"/>
</dbReference>
<dbReference type="GeneTree" id="ENSGT00940000171673"/>